<proteinExistence type="predicted"/>
<dbReference type="Gene3D" id="3.40.630.30">
    <property type="match status" value="1"/>
</dbReference>
<dbReference type="PROSITE" id="PS51186">
    <property type="entry name" value="GNAT"/>
    <property type="match status" value="1"/>
</dbReference>
<dbReference type="Gene3D" id="3.40.630.80">
    <property type="match status" value="1"/>
</dbReference>
<accession>A0ABT7EMG1</accession>
<dbReference type="RefSeq" id="WP_284137604.1">
    <property type="nucleotide sequence ID" value="NZ_JASJUT010000005.1"/>
</dbReference>
<dbReference type="CDD" id="cd04301">
    <property type="entry name" value="NAT_SF"/>
    <property type="match status" value="1"/>
</dbReference>
<protein>
    <submittedName>
        <fullName evidence="2">GNAT family N-acetyltransferase</fullName>
        <ecNumber evidence="2">2.3.1.-</ecNumber>
    </submittedName>
</protein>
<reference evidence="2 3" key="1">
    <citation type="submission" date="2023-05" db="EMBL/GenBank/DDBJ databases">
        <title>Pseudoalteromonas ardens sp. nov., Pseudoalteromonas obscura sp. nov., and Pseudoalteromonas umbrosa sp. nov., isolated from the coral Montipora capitata.</title>
        <authorList>
            <person name="Thomas E.M."/>
            <person name="Smith E.M."/>
            <person name="Papke E."/>
            <person name="Shlafstein M.D."/>
            <person name="Oline D.K."/>
            <person name="Videau P."/>
            <person name="Saw J.H."/>
            <person name="Strangman W.K."/>
            <person name="Ushijima B."/>
        </authorList>
    </citation>
    <scope>NUCLEOTIDE SEQUENCE [LARGE SCALE GENOMIC DNA]</scope>
    <source>
        <strain evidence="2 3">P94</strain>
    </source>
</reference>
<dbReference type="InterPro" id="IPR016181">
    <property type="entry name" value="Acyl_CoA_acyltransferase"/>
</dbReference>
<comment type="caution">
    <text evidence="2">The sequence shown here is derived from an EMBL/GenBank/DDBJ whole genome shotgun (WGS) entry which is preliminary data.</text>
</comment>
<keyword evidence="2" id="KW-0808">Transferase</keyword>
<sequence length="273" mass="30855">MLNIKKMTQQNELSDLKTAYFNASTGPLDGMWHFGFAPMAQHFGFYESEVLVGFCCINSEKYLLQFYLSEIANTLPSELFTLIINNESETVGEVKGAFASTAEPQYLSLCMDGSTAHSVNALMYQHCEDKIVREAEEIELILANYDQLNSLVDFAFEAIDAPKEWLTSYYTRLISRDELWYWAINGSIVATGECRLFDEHQTQFADLGMIVSTEHRRQGIATRVLEQLVMITKRKGLNAICSAESGNIGAQKAIHKAGFKALNRIVQFDFSHR</sequence>
<evidence type="ECO:0000313" key="3">
    <source>
        <dbReference type="Proteomes" id="UP001231915"/>
    </source>
</evidence>
<dbReference type="EC" id="2.3.1.-" evidence="2"/>
<organism evidence="2 3">
    <name type="scientific">Pseudoalteromonas obscura</name>
    <dbReference type="NCBI Taxonomy" id="3048491"/>
    <lineage>
        <taxon>Bacteria</taxon>
        <taxon>Pseudomonadati</taxon>
        <taxon>Pseudomonadota</taxon>
        <taxon>Gammaproteobacteria</taxon>
        <taxon>Alteromonadales</taxon>
        <taxon>Pseudoalteromonadaceae</taxon>
        <taxon>Pseudoalteromonas</taxon>
    </lineage>
</organism>
<dbReference type="SUPFAM" id="SSF55729">
    <property type="entry name" value="Acyl-CoA N-acyltransferases (Nat)"/>
    <property type="match status" value="1"/>
</dbReference>
<feature type="domain" description="N-acetyltransferase" evidence="1">
    <location>
        <begin position="130"/>
        <end position="273"/>
    </location>
</feature>
<dbReference type="InterPro" id="IPR000182">
    <property type="entry name" value="GNAT_dom"/>
</dbReference>
<dbReference type="InterPro" id="IPR040579">
    <property type="entry name" value="Acetyltransf_19"/>
</dbReference>
<evidence type="ECO:0000259" key="1">
    <source>
        <dbReference type="PROSITE" id="PS51186"/>
    </source>
</evidence>
<name>A0ABT7EMG1_9GAMM</name>
<dbReference type="Pfam" id="PF18015">
    <property type="entry name" value="Acetyltransf_19"/>
    <property type="match status" value="1"/>
</dbReference>
<dbReference type="EMBL" id="JASJUT010000005">
    <property type="protein sequence ID" value="MDK2596195.1"/>
    <property type="molecule type" value="Genomic_DNA"/>
</dbReference>
<evidence type="ECO:0000313" key="2">
    <source>
        <dbReference type="EMBL" id="MDK2596195.1"/>
    </source>
</evidence>
<dbReference type="GO" id="GO:0016746">
    <property type="term" value="F:acyltransferase activity"/>
    <property type="evidence" value="ECO:0007669"/>
    <property type="project" value="UniProtKB-KW"/>
</dbReference>
<gene>
    <name evidence="2" type="ORF">QNM18_14125</name>
</gene>
<keyword evidence="3" id="KW-1185">Reference proteome</keyword>
<keyword evidence="2" id="KW-0012">Acyltransferase</keyword>
<dbReference type="Proteomes" id="UP001231915">
    <property type="component" value="Unassembled WGS sequence"/>
</dbReference>
<dbReference type="Pfam" id="PF00583">
    <property type="entry name" value="Acetyltransf_1"/>
    <property type="match status" value="1"/>
</dbReference>